<dbReference type="Proteomes" id="UP001164244">
    <property type="component" value="Chromosome"/>
</dbReference>
<dbReference type="RefSeq" id="WP_265138823.1">
    <property type="nucleotide sequence ID" value="NZ_CP110418.1"/>
</dbReference>
<accession>A0AA46X4A0</accession>
<feature type="signal peptide" evidence="1">
    <location>
        <begin position="1"/>
        <end position="21"/>
    </location>
</feature>
<name>A0AA46X4A0_9FIRM</name>
<feature type="chain" id="PRO_5041296373" evidence="1">
    <location>
        <begin position="22"/>
        <end position="448"/>
    </location>
</feature>
<reference evidence="2" key="1">
    <citation type="submission" date="2022-11" db="EMBL/GenBank/DDBJ databases">
        <title>Complete genome sequence of Veillonella rogosae KCOM 3468 isolated from human Subgingival dental plaque of Chronic peridontitis Lesion.</title>
        <authorList>
            <person name="Park S.-N."/>
            <person name="Lim Y.K."/>
            <person name="Kook J.-K."/>
        </authorList>
    </citation>
    <scope>NUCLEOTIDE SEQUENCE</scope>
    <source>
        <strain evidence="2">KCOM 3468</strain>
    </source>
</reference>
<keyword evidence="1" id="KW-0732">Signal</keyword>
<dbReference type="AlphaFoldDB" id="A0AA46X4A0"/>
<evidence type="ECO:0000313" key="3">
    <source>
        <dbReference type="Proteomes" id="UP001164244"/>
    </source>
</evidence>
<dbReference type="EMBL" id="CP110418">
    <property type="protein sequence ID" value="UZG51697.1"/>
    <property type="molecule type" value="Genomic_DNA"/>
</dbReference>
<sequence>MLKRLLLSAIVVGVVSGSSFAIDVNISGADPSIPHDAYQSYVYTDKYIQMDKHKMVSESYRTIKDDPRMVDFRKEHSISDQQLQKVIEDHALRLQGVVEGKTDVILHSKDGGIRFTVPLVLDYKAKINNPYDSIIYSWDTRYIPLVVEIEDYPYEKSRDYMGKPAEFITVSDIRKAIKRAIQQANKSDVRLVEDSLKGGPFTYSGLRDSYWEISEFNDIKEKDVFWGNSVNFSLENEPNVQYHIGFIIEPKADNNPSIDKANSLLVNYMLPSIKPLANMNGYSKQIGSKDNSIFTYRVLNNSSVGYREFNGRHIKSYNYNDVIFQYVDYVRKLESNNEDPYGYVHDILSLGRESAVKSNLIKKYDYNLVWNDDTPGIFLEQENFDGSGVMQFITQNGKDRFVNTIHYKKLDGNLTKQQLREMLIDVTISKQYNKNSDSIDIFNIVENG</sequence>
<protein>
    <submittedName>
        <fullName evidence="2">Uncharacterized protein</fullName>
    </submittedName>
</protein>
<dbReference type="KEGG" id="vrg:OKW85_03625"/>
<evidence type="ECO:0000256" key="1">
    <source>
        <dbReference type="SAM" id="SignalP"/>
    </source>
</evidence>
<evidence type="ECO:0000313" key="2">
    <source>
        <dbReference type="EMBL" id="UZG51697.1"/>
    </source>
</evidence>
<proteinExistence type="predicted"/>
<organism evidence="2 3">
    <name type="scientific">Veillonella rogosae</name>
    <dbReference type="NCBI Taxonomy" id="423477"/>
    <lineage>
        <taxon>Bacteria</taxon>
        <taxon>Bacillati</taxon>
        <taxon>Bacillota</taxon>
        <taxon>Negativicutes</taxon>
        <taxon>Veillonellales</taxon>
        <taxon>Veillonellaceae</taxon>
        <taxon>Veillonella</taxon>
    </lineage>
</organism>
<gene>
    <name evidence="2" type="ORF">OKW85_03625</name>
</gene>